<dbReference type="PANTHER" id="PTHR43581">
    <property type="entry name" value="ATP/GTP PHOSPHATASE"/>
    <property type="match status" value="1"/>
</dbReference>
<name>A0AAJ5X0A7_9CAUL</name>
<dbReference type="GO" id="GO:0016887">
    <property type="term" value="F:ATP hydrolysis activity"/>
    <property type="evidence" value="ECO:0007669"/>
    <property type="project" value="InterPro"/>
</dbReference>
<evidence type="ECO:0000259" key="3">
    <source>
        <dbReference type="Pfam" id="PF20469"/>
    </source>
</evidence>
<evidence type="ECO:0000313" key="4">
    <source>
        <dbReference type="EMBL" id="WEK39833.1"/>
    </source>
</evidence>
<protein>
    <submittedName>
        <fullName evidence="4">AAA family ATPase</fullName>
    </submittedName>
</protein>
<dbReference type="EMBL" id="CP119326">
    <property type="protein sequence ID" value="WEK39833.1"/>
    <property type="molecule type" value="Genomic_DNA"/>
</dbReference>
<dbReference type="Pfam" id="PF20469">
    <property type="entry name" value="OLD-like_TOPRIM"/>
    <property type="match status" value="1"/>
</dbReference>
<dbReference type="AlphaFoldDB" id="A0AAJ5X0A7"/>
<organism evidence="4 5">
    <name type="scientific">Candidatus Brevundimonas colombiensis</name>
    <dbReference type="NCBI Taxonomy" id="3121376"/>
    <lineage>
        <taxon>Bacteria</taxon>
        <taxon>Pseudomonadati</taxon>
        <taxon>Pseudomonadota</taxon>
        <taxon>Alphaproteobacteria</taxon>
        <taxon>Caulobacterales</taxon>
        <taxon>Caulobacteraceae</taxon>
        <taxon>Brevundimonas</taxon>
    </lineage>
</organism>
<feature type="domain" description="ATPase AAA-type core" evidence="1">
    <location>
        <begin position="254"/>
        <end position="332"/>
    </location>
</feature>
<dbReference type="InterPro" id="IPR034139">
    <property type="entry name" value="TOPRIM_OLD"/>
</dbReference>
<dbReference type="GO" id="GO:0005524">
    <property type="term" value="F:ATP binding"/>
    <property type="evidence" value="ECO:0007669"/>
    <property type="project" value="InterPro"/>
</dbReference>
<feature type="domain" description="OLD protein-like TOPRIM" evidence="3">
    <location>
        <begin position="374"/>
        <end position="438"/>
    </location>
</feature>
<evidence type="ECO:0000313" key="5">
    <source>
        <dbReference type="Proteomes" id="UP001213664"/>
    </source>
</evidence>
<dbReference type="SUPFAM" id="SSF52540">
    <property type="entry name" value="P-loop containing nucleoside triphosphate hydrolases"/>
    <property type="match status" value="1"/>
</dbReference>
<dbReference type="Pfam" id="PF13304">
    <property type="entry name" value="AAA_21"/>
    <property type="match status" value="1"/>
</dbReference>
<accession>A0AAJ5X0A7</accession>
<sequence>MFVKRVVISNYRCLDKVDLSLNPKLNIIVGNNECGKSTLLEAIHLALSGQINGRPITGELHTHLFNAELVETYIAALRAKTAAPIPEIFIELYFPDDPALAAMRGTHNHAHADATGVALSITFIRDYTAEYASYIADPDLVRTLPIEYYQVRWRSFAGHDVTARSIPIKPSFIDASTIRNNAAANRYVIDIMRDSLTRAEKVDLALSYRQMKDLFLDQEKVKGVNASLAAKKGAISDKALSVALDTSSRAGWETGVMPHLDAIPLPLVGKGEQNTIKIKLAMEASAESHLIQIEEPENHLSFSNLNALIDHIGEQRAERQLVITTHSSFVLNKLGMESVILFNRGRNATLKDLPAATQDYFMRLPGHDTLRLILAKRTILVEGPSDELVVQAAFQRKHGKPPLAAGVDVISVGSLAFKRFLDIALLIGREVAVVTDNDGDLAALAAKYRDYDGKPGVAIHYDTDVNFRTLEPQLLKANGRAVIEAVLGKAFADDDALLTWMKANKADAALAFFKTAQLWTAPAYIQAALG</sequence>
<dbReference type="Proteomes" id="UP001213664">
    <property type="component" value="Chromosome"/>
</dbReference>
<evidence type="ECO:0000259" key="2">
    <source>
        <dbReference type="Pfam" id="PF13476"/>
    </source>
</evidence>
<proteinExistence type="predicted"/>
<reference evidence="4" key="1">
    <citation type="submission" date="2023-03" db="EMBL/GenBank/DDBJ databases">
        <title>Andean soil-derived lignocellulolytic bacterial consortium as a source of novel taxa and putative plastic-active enzymes.</title>
        <authorList>
            <person name="Diaz-Garcia L."/>
            <person name="Chuvochina M."/>
            <person name="Feuerriegel G."/>
            <person name="Bunk B."/>
            <person name="Sproer C."/>
            <person name="Streit W.R."/>
            <person name="Rodriguez L.M."/>
            <person name="Overmann J."/>
            <person name="Jimenez D.J."/>
        </authorList>
    </citation>
    <scope>NUCLEOTIDE SEQUENCE</scope>
    <source>
        <strain evidence="4">MAG 833</strain>
    </source>
</reference>
<dbReference type="InterPro" id="IPR027417">
    <property type="entry name" value="P-loop_NTPase"/>
</dbReference>
<dbReference type="Gene3D" id="3.40.50.300">
    <property type="entry name" value="P-loop containing nucleotide triphosphate hydrolases"/>
    <property type="match status" value="2"/>
</dbReference>
<feature type="domain" description="Rad50/SbcC-type AAA" evidence="2">
    <location>
        <begin position="5"/>
        <end position="57"/>
    </location>
</feature>
<dbReference type="InterPro" id="IPR051396">
    <property type="entry name" value="Bact_Antivir_Def_Nuclease"/>
</dbReference>
<dbReference type="GO" id="GO:0006302">
    <property type="term" value="P:double-strand break repair"/>
    <property type="evidence" value="ECO:0007669"/>
    <property type="project" value="InterPro"/>
</dbReference>
<dbReference type="PANTHER" id="PTHR43581:SF4">
    <property type="entry name" value="ATP_GTP PHOSPHATASE"/>
    <property type="match status" value="1"/>
</dbReference>
<evidence type="ECO:0000259" key="1">
    <source>
        <dbReference type="Pfam" id="PF13304"/>
    </source>
</evidence>
<gene>
    <name evidence="4" type="ORF">P0Y50_15055</name>
</gene>
<dbReference type="CDD" id="cd01026">
    <property type="entry name" value="TOPRIM_OLD"/>
    <property type="match status" value="1"/>
</dbReference>
<dbReference type="InterPro" id="IPR003959">
    <property type="entry name" value="ATPase_AAA_core"/>
</dbReference>
<dbReference type="Pfam" id="PF13476">
    <property type="entry name" value="AAA_23"/>
    <property type="match status" value="1"/>
</dbReference>
<dbReference type="InterPro" id="IPR038729">
    <property type="entry name" value="Rad50/SbcC_AAA"/>
</dbReference>